<evidence type="ECO:0000313" key="2">
    <source>
        <dbReference type="EMBL" id="BAT27741.1"/>
    </source>
</evidence>
<proteinExistence type="predicted"/>
<dbReference type="InterPro" id="IPR036388">
    <property type="entry name" value="WH-like_DNA-bd_sf"/>
</dbReference>
<dbReference type="InterPro" id="IPR000835">
    <property type="entry name" value="HTH_MarR-typ"/>
</dbReference>
<dbReference type="Gene3D" id="1.10.10.10">
    <property type="entry name" value="Winged helix-like DNA-binding domain superfamily/Winged helix DNA-binding domain"/>
    <property type="match status" value="1"/>
</dbReference>
<dbReference type="PROSITE" id="PS50995">
    <property type="entry name" value="HTH_MARR_2"/>
    <property type="match status" value="1"/>
</dbReference>
<evidence type="ECO:0000259" key="1">
    <source>
        <dbReference type="PROSITE" id="PS50995"/>
    </source>
</evidence>
<protein>
    <submittedName>
        <fullName evidence="2">Transcriptional regulator, MarR family</fullName>
    </submittedName>
</protein>
<accession>A0A0P0Z133</accession>
<dbReference type="GO" id="GO:0003700">
    <property type="term" value="F:DNA-binding transcription factor activity"/>
    <property type="evidence" value="ECO:0007669"/>
    <property type="project" value="InterPro"/>
</dbReference>
<dbReference type="PRINTS" id="PR00598">
    <property type="entry name" value="HTHMARR"/>
</dbReference>
<feature type="domain" description="HTH marR-type" evidence="1">
    <location>
        <begin position="9"/>
        <end position="141"/>
    </location>
</feature>
<name>A0A0P0Z133_9HYPH</name>
<dbReference type="SUPFAM" id="SSF46785">
    <property type="entry name" value="Winged helix' DNA-binding domain"/>
    <property type="match status" value="1"/>
</dbReference>
<organism evidence="2">
    <name type="scientific">Aureimonas frigidaquae</name>
    <dbReference type="NCBI Taxonomy" id="424757"/>
    <lineage>
        <taxon>Bacteria</taxon>
        <taxon>Pseudomonadati</taxon>
        <taxon>Pseudomonadota</taxon>
        <taxon>Alphaproteobacteria</taxon>
        <taxon>Hyphomicrobiales</taxon>
        <taxon>Aurantimonadaceae</taxon>
        <taxon>Aureimonas</taxon>
    </lineage>
</organism>
<dbReference type="GO" id="GO:0006950">
    <property type="term" value="P:response to stress"/>
    <property type="evidence" value="ECO:0007669"/>
    <property type="project" value="TreeGrafter"/>
</dbReference>
<dbReference type="EMBL" id="LC066375">
    <property type="protein sequence ID" value="BAT27741.1"/>
    <property type="molecule type" value="Genomic_DNA"/>
</dbReference>
<dbReference type="SMART" id="SM00347">
    <property type="entry name" value="HTH_MARR"/>
    <property type="match status" value="1"/>
</dbReference>
<dbReference type="PANTHER" id="PTHR33164:SF43">
    <property type="entry name" value="HTH-TYPE TRANSCRIPTIONAL REPRESSOR YETL"/>
    <property type="match status" value="1"/>
</dbReference>
<dbReference type="Pfam" id="PF01047">
    <property type="entry name" value="MarR"/>
    <property type="match status" value="1"/>
</dbReference>
<sequence length="145" mass="16139">MASKGSQNPETAGRSFARASDRLMRVLGRKLLPHAIAPGEWLVLCELVDAGRMMPSTLAERLNMSRGGVSRLVDRMVERGLIDRTADTNDRRAHWLSVSPKGLDSMPGIEVAVAEGEEQFFGRLSQTERRNLHTILSRLADSDRR</sequence>
<dbReference type="InterPro" id="IPR036390">
    <property type="entry name" value="WH_DNA-bd_sf"/>
</dbReference>
<dbReference type="InterPro" id="IPR039422">
    <property type="entry name" value="MarR/SlyA-like"/>
</dbReference>
<reference evidence="2" key="1">
    <citation type="journal article" date="2015" name="Proc. Natl. Acad. Sci. U.S.A.">
        <title>Bacterial clade with the ribosomal RNA operon on a small plasmid rather than the chromosome.</title>
        <authorList>
            <person name="Anda M."/>
            <person name="Ohtsubo Y."/>
            <person name="Okubo T."/>
            <person name="Sugawara M."/>
            <person name="Nagata Y."/>
            <person name="Tsuda M."/>
            <person name="Minamisawa K."/>
            <person name="Mitsui H."/>
        </authorList>
    </citation>
    <scope>NUCLEOTIDE SEQUENCE</scope>
    <source>
        <strain evidence="2">JCM 14755</strain>
    </source>
</reference>
<dbReference type="AlphaFoldDB" id="A0A0P0Z133"/>
<dbReference type="PANTHER" id="PTHR33164">
    <property type="entry name" value="TRANSCRIPTIONAL REGULATOR, MARR FAMILY"/>
    <property type="match status" value="1"/>
</dbReference>